<sequence length="39" mass="4521">MHNEFQNIARYTGSIEPKIDNLTASSIIRNHHRNNTHCS</sequence>
<protein>
    <submittedName>
        <fullName evidence="1">Uncharacterized protein</fullName>
    </submittedName>
</protein>
<dbReference type="AlphaFoldDB" id="W1J6B0"/>
<comment type="caution">
    <text evidence="1">The sequence shown here is derived from an EMBL/GenBank/DDBJ whole genome shotgun (WGS) entry which is preliminary data.</text>
</comment>
<organism evidence="1 2">
    <name type="scientific">Xenorhabdus szentirmaii DSM 16338</name>
    <dbReference type="NCBI Taxonomy" id="1427518"/>
    <lineage>
        <taxon>Bacteria</taxon>
        <taxon>Pseudomonadati</taxon>
        <taxon>Pseudomonadota</taxon>
        <taxon>Gammaproteobacteria</taxon>
        <taxon>Enterobacterales</taxon>
        <taxon>Morganellaceae</taxon>
        <taxon>Xenorhabdus</taxon>
    </lineage>
</organism>
<proteinExistence type="predicted"/>
<keyword evidence="2" id="KW-1185">Reference proteome</keyword>
<dbReference type="EMBL" id="CBXF010000143">
    <property type="protein sequence ID" value="CDL85583.1"/>
    <property type="molecule type" value="Genomic_DNA"/>
</dbReference>
<dbReference type="Proteomes" id="UP000019202">
    <property type="component" value="Unassembled WGS sequence"/>
</dbReference>
<evidence type="ECO:0000313" key="2">
    <source>
        <dbReference type="Proteomes" id="UP000019202"/>
    </source>
</evidence>
<name>W1J6B0_9GAMM</name>
<reference evidence="1" key="1">
    <citation type="submission" date="2013-11" db="EMBL/GenBank/DDBJ databases">
        <title>Draft genome sequence and annotation of the entomopathogenic bacteria, Xenorhabdus cabanillasi strain JM26 and Xenorhabdus szentirmai strain DSM 16338.</title>
        <authorList>
            <person name="Gualtieri M."/>
            <person name="Ogier J.C."/>
            <person name="Pages S."/>
            <person name="Givaudan A."/>
            <person name="Gaudriault S."/>
        </authorList>
    </citation>
    <scope>NUCLEOTIDE SEQUENCE [LARGE SCALE GENOMIC DNA]</scope>
    <source>
        <strain evidence="1">DSM 16338</strain>
    </source>
</reference>
<gene>
    <name evidence="1" type="ORF">XSR1_80083</name>
</gene>
<accession>W1J6B0</accession>
<evidence type="ECO:0000313" key="1">
    <source>
        <dbReference type="EMBL" id="CDL85583.1"/>
    </source>
</evidence>